<dbReference type="PROSITE" id="PS51860">
    <property type="entry name" value="REM_1"/>
    <property type="match status" value="3"/>
</dbReference>
<dbReference type="Pfam" id="PF02185">
    <property type="entry name" value="HR1"/>
    <property type="match status" value="2"/>
</dbReference>
<dbReference type="Proteomes" id="UP000069272">
    <property type="component" value="Chromosome 3L"/>
</dbReference>
<dbReference type="Gene3D" id="1.10.287.160">
    <property type="entry name" value="HR1 repeat"/>
    <property type="match status" value="3"/>
</dbReference>
<dbReference type="AlphaFoldDB" id="A0A182FI62"/>
<feature type="domain" description="REM-1" evidence="3">
    <location>
        <begin position="240"/>
        <end position="293"/>
    </location>
</feature>
<evidence type="ECO:0000313" key="5">
    <source>
        <dbReference type="Proteomes" id="UP000069272"/>
    </source>
</evidence>
<feature type="coiled-coil region" evidence="1">
    <location>
        <begin position="104"/>
        <end position="131"/>
    </location>
</feature>
<dbReference type="InterPro" id="IPR011072">
    <property type="entry name" value="HR1_rho-bd"/>
</dbReference>
<dbReference type="VEuPathDB" id="VectorBase:AALB20_028542"/>
<organism evidence="4 5">
    <name type="scientific">Anopheles albimanus</name>
    <name type="common">New world malaria mosquito</name>
    <dbReference type="NCBI Taxonomy" id="7167"/>
    <lineage>
        <taxon>Eukaryota</taxon>
        <taxon>Metazoa</taxon>
        <taxon>Ecdysozoa</taxon>
        <taxon>Arthropoda</taxon>
        <taxon>Hexapoda</taxon>
        <taxon>Insecta</taxon>
        <taxon>Pterygota</taxon>
        <taxon>Neoptera</taxon>
        <taxon>Endopterygota</taxon>
        <taxon>Diptera</taxon>
        <taxon>Nematocera</taxon>
        <taxon>Culicoidea</taxon>
        <taxon>Culicidae</taxon>
        <taxon>Anophelinae</taxon>
        <taxon>Anopheles</taxon>
    </lineage>
</organism>
<dbReference type="VEuPathDB" id="VectorBase:AALB006206"/>
<proteinExistence type="predicted"/>
<keyword evidence="5" id="KW-1185">Reference proteome</keyword>
<dbReference type="GO" id="GO:0007165">
    <property type="term" value="P:signal transduction"/>
    <property type="evidence" value="ECO:0007669"/>
    <property type="project" value="InterPro"/>
</dbReference>
<dbReference type="STRING" id="7167.A0A182FI62"/>
<evidence type="ECO:0000313" key="4">
    <source>
        <dbReference type="EnsemblMetazoa" id="AALB006206-PA"/>
    </source>
</evidence>
<dbReference type="SMART" id="SM00742">
    <property type="entry name" value="Hr1"/>
    <property type="match status" value="3"/>
</dbReference>
<accession>A0A182FI62</accession>
<reference evidence="4" key="2">
    <citation type="submission" date="2022-08" db="UniProtKB">
        <authorList>
            <consortium name="EnsemblMetazoa"/>
        </authorList>
    </citation>
    <scope>IDENTIFICATION</scope>
    <source>
        <strain evidence="4">STECLA/ALBI9_A</strain>
    </source>
</reference>
<evidence type="ECO:0000256" key="2">
    <source>
        <dbReference type="SAM" id="MobiDB-lite"/>
    </source>
</evidence>
<feature type="region of interest" description="Disordered" evidence="2">
    <location>
        <begin position="229"/>
        <end position="249"/>
    </location>
</feature>
<evidence type="ECO:0000259" key="3">
    <source>
        <dbReference type="PROSITE" id="PS51860"/>
    </source>
</evidence>
<dbReference type="CDD" id="cd11623">
    <property type="entry name" value="HR1_PKN_2"/>
    <property type="match status" value="1"/>
</dbReference>
<reference evidence="4 5" key="1">
    <citation type="journal article" date="2017" name="G3 (Bethesda)">
        <title>The Physical Genome Mapping of Anopheles albimanus Corrected Scaffold Misassemblies and Identified Interarm Rearrangements in Genus Anopheles.</title>
        <authorList>
            <person name="Artemov G.N."/>
            <person name="Peery A.N."/>
            <person name="Jiang X."/>
            <person name="Tu Z."/>
            <person name="Stegniy V.N."/>
            <person name="Sharakhova M.V."/>
            <person name="Sharakhov I.V."/>
        </authorList>
    </citation>
    <scope>NUCLEOTIDE SEQUENCE [LARGE SCALE GENOMIC DNA]</scope>
    <source>
        <strain evidence="4 5">ALBI9_A</strain>
    </source>
</reference>
<feature type="domain" description="REM-1" evidence="3">
    <location>
        <begin position="146"/>
        <end position="227"/>
    </location>
</feature>
<name>A0A182FI62_ANOAL</name>
<keyword evidence="1" id="KW-0175">Coiled coil</keyword>
<dbReference type="EnsemblMetazoa" id="AALB006206-RA">
    <property type="protein sequence ID" value="AALB006206-PA"/>
    <property type="gene ID" value="AALB006206"/>
</dbReference>
<feature type="domain" description="REM-1" evidence="3">
    <location>
        <begin position="52"/>
        <end position="127"/>
    </location>
</feature>
<dbReference type="InterPro" id="IPR036274">
    <property type="entry name" value="HR1_rpt_sf"/>
</dbReference>
<sequence length="293" mass="33248">MALDVTEYNGNRYRRRRRSRMFSNCVSAVVEQGDYIKHPVLYELSHKYGLPDNVSEHLLPDRLEEIKEAIRREIRKELKIKEGAEKLREVATDRRSLSDVALIVKKSNNKLAELKSELLELESQIILTQGNSVSSNNGGQDQILSTVIPSGPELTANDKLLISLEKQLSIETKVRNGAENMIQSISSGHHGRDKKLLAEAHQMLADSKAKIEYLRLKILKVRQNKLNNKVSEENGESTAASRQQPQELETSLEDRIEELRHRLRIEAAVVDGAKNVIRTLQSTKTIDKKALQE</sequence>
<dbReference type="FunFam" id="1.10.287.160:FF:000002">
    <property type="entry name" value="Putative serine/threonine-protein kinase N2"/>
    <property type="match status" value="1"/>
</dbReference>
<protein>
    <recommendedName>
        <fullName evidence="3">REM-1 domain-containing protein</fullName>
    </recommendedName>
</protein>
<feature type="compositionally biased region" description="Polar residues" evidence="2">
    <location>
        <begin position="236"/>
        <end position="249"/>
    </location>
</feature>
<evidence type="ECO:0000256" key="1">
    <source>
        <dbReference type="SAM" id="Coils"/>
    </source>
</evidence>
<dbReference type="SUPFAM" id="SSF46585">
    <property type="entry name" value="HR1 repeat"/>
    <property type="match status" value="3"/>
</dbReference>